<accession>A0ABN9VHD2</accession>
<reference evidence="3" key="1">
    <citation type="submission" date="2023-10" db="EMBL/GenBank/DDBJ databases">
        <authorList>
            <person name="Chen Y."/>
            <person name="Shah S."/>
            <person name="Dougan E. K."/>
            <person name="Thang M."/>
            <person name="Chan C."/>
        </authorList>
    </citation>
    <scope>NUCLEOTIDE SEQUENCE [LARGE SCALE GENOMIC DNA]</scope>
</reference>
<comment type="caution">
    <text evidence="3">The sequence shown here is derived from an EMBL/GenBank/DDBJ whole genome shotgun (WGS) entry which is preliminary data.</text>
</comment>
<dbReference type="SMART" id="SM00213">
    <property type="entry name" value="UBQ"/>
    <property type="match status" value="1"/>
</dbReference>
<dbReference type="SUPFAM" id="SSF54236">
    <property type="entry name" value="Ubiquitin-like"/>
    <property type="match status" value="1"/>
</dbReference>
<feature type="region of interest" description="Disordered" evidence="1">
    <location>
        <begin position="84"/>
        <end position="125"/>
    </location>
</feature>
<feature type="compositionally biased region" description="Low complexity" evidence="1">
    <location>
        <begin position="84"/>
        <end position="106"/>
    </location>
</feature>
<evidence type="ECO:0000259" key="2">
    <source>
        <dbReference type="PROSITE" id="PS50053"/>
    </source>
</evidence>
<organism evidence="3 4">
    <name type="scientific">Prorocentrum cordatum</name>
    <dbReference type="NCBI Taxonomy" id="2364126"/>
    <lineage>
        <taxon>Eukaryota</taxon>
        <taxon>Sar</taxon>
        <taxon>Alveolata</taxon>
        <taxon>Dinophyceae</taxon>
        <taxon>Prorocentrales</taxon>
        <taxon>Prorocentraceae</taxon>
        <taxon>Prorocentrum</taxon>
    </lineage>
</organism>
<dbReference type="Gene3D" id="3.10.20.90">
    <property type="entry name" value="Phosphatidylinositol 3-kinase Catalytic Subunit, Chain A, domain 1"/>
    <property type="match status" value="1"/>
</dbReference>
<dbReference type="InterPro" id="IPR000626">
    <property type="entry name" value="Ubiquitin-like_dom"/>
</dbReference>
<name>A0ABN9VHD2_9DINO</name>
<dbReference type="InterPro" id="IPR029071">
    <property type="entry name" value="Ubiquitin-like_domsf"/>
</dbReference>
<dbReference type="EMBL" id="CAUYUJ010017089">
    <property type="protein sequence ID" value="CAK0871612.1"/>
    <property type="molecule type" value="Genomic_DNA"/>
</dbReference>
<dbReference type="Proteomes" id="UP001189429">
    <property type="component" value="Unassembled WGS sequence"/>
</dbReference>
<sequence>MLKLVVTAPGKLKAELECSPDATFGDVKRQLQEKLGVPTDKQRLLCNGRERKDAGETLTGAGVGAKSKLMLMLAPGYTMPAAPPAAEDAAAPAGAAGAQAEQPTAPKEAEGELPWPGGATAGEGVSAAGTVHVRRGRDRYHVRVPQGLAQATFGQLAEYLAGAFLGGVPASELRFLAGGRTPGASDALGAPGAAEAQVMLLFREGFHTNADSAIWLRDSRAELKEAEEVLERLGKRIEANFSNEETALKLAEVGGVVATLRQSVDSVRVFESSVAELQQFREQVIAAEAKAEALRKSMRL</sequence>
<dbReference type="PROSITE" id="PS50053">
    <property type="entry name" value="UBIQUITIN_2"/>
    <property type="match status" value="1"/>
</dbReference>
<dbReference type="PANTHER" id="PTHR12329">
    <property type="entry name" value="BCL2-ASSOCIATED ATHANOGENE"/>
    <property type="match status" value="1"/>
</dbReference>
<dbReference type="Pfam" id="PF00240">
    <property type="entry name" value="ubiquitin"/>
    <property type="match status" value="1"/>
</dbReference>
<proteinExistence type="predicted"/>
<dbReference type="InterPro" id="IPR039773">
    <property type="entry name" value="BAG_chaperone_regulator"/>
</dbReference>
<dbReference type="CDD" id="cd17039">
    <property type="entry name" value="Ubl_ubiquitin_like"/>
    <property type="match status" value="1"/>
</dbReference>
<evidence type="ECO:0000313" key="4">
    <source>
        <dbReference type="Proteomes" id="UP001189429"/>
    </source>
</evidence>
<evidence type="ECO:0000256" key="1">
    <source>
        <dbReference type="SAM" id="MobiDB-lite"/>
    </source>
</evidence>
<feature type="domain" description="Ubiquitin-like" evidence="2">
    <location>
        <begin position="2"/>
        <end position="73"/>
    </location>
</feature>
<keyword evidence="4" id="KW-1185">Reference proteome</keyword>
<protein>
    <recommendedName>
        <fullName evidence="2">Ubiquitin-like domain-containing protein</fullName>
    </recommendedName>
</protein>
<dbReference type="PANTHER" id="PTHR12329:SF16">
    <property type="entry name" value="BAG FAMILY MOLECULAR CHAPERONE REGULATOR 1"/>
    <property type="match status" value="1"/>
</dbReference>
<gene>
    <name evidence="3" type="ORF">PCOR1329_LOCUS57389</name>
</gene>
<evidence type="ECO:0000313" key="3">
    <source>
        <dbReference type="EMBL" id="CAK0871612.1"/>
    </source>
</evidence>